<reference evidence="15 16" key="1">
    <citation type="submission" date="2020-08" db="EMBL/GenBank/DDBJ databases">
        <title>Genomic Encyclopedia of Type Strains, Phase IV (KMG-IV): sequencing the most valuable type-strain genomes for metagenomic binning, comparative biology and taxonomic classification.</title>
        <authorList>
            <person name="Goeker M."/>
        </authorList>
    </citation>
    <scope>NUCLEOTIDE SEQUENCE [LARGE SCALE GENOMIC DNA]</scope>
    <source>
        <strain evidence="15 16">DSM 101064</strain>
    </source>
</reference>
<dbReference type="CDD" id="cd00672">
    <property type="entry name" value="CysRS_core"/>
    <property type="match status" value="1"/>
</dbReference>
<dbReference type="Pfam" id="PF01406">
    <property type="entry name" value="tRNA-synt_1e"/>
    <property type="match status" value="1"/>
</dbReference>
<dbReference type="InterPro" id="IPR032678">
    <property type="entry name" value="tRNA-synt_1_cat_dom"/>
</dbReference>
<comment type="similarity">
    <text evidence="2 13">Belongs to the class-I aminoacyl-tRNA synthetase family.</text>
</comment>
<keyword evidence="16" id="KW-1185">Reference proteome</keyword>
<accession>A0A7W9EYZ6</accession>
<feature type="binding site" evidence="13">
    <location>
        <position position="219"/>
    </location>
    <ligand>
        <name>Zn(2+)</name>
        <dbReference type="ChEBI" id="CHEBI:29105"/>
    </ligand>
</feature>
<comment type="subcellular location">
    <subcellularLocation>
        <location evidence="1 13">Cytoplasm</location>
    </subcellularLocation>
</comment>
<dbReference type="InterPro" id="IPR015273">
    <property type="entry name" value="Cys-tRNA-synt_Ia_DALR"/>
</dbReference>
<evidence type="ECO:0000256" key="1">
    <source>
        <dbReference type="ARBA" id="ARBA00004496"/>
    </source>
</evidence>
<comment type="subunit">
    <text evidence="3 13">Monomer.</text>
</comment>
<dbReference type="GO" id="GO:0004817">
    <property type="term" value="F:cysteine-tRNA ligase activity"/>
    <property type="evidence" value="ECO:0007669"/>
    <property type="project" value="UniProtKB-UniRule"/>
</dbReference>
<comment type="catalytic activity">
    <reaction evidence="12 13">
        <text>tRNA(Cys) + L-cysteine + ATP = L-cysteinyl-tRNA(Cys) + AMP + diphosphate</text>
        <dbReference type="Rhea" id="RHEA:17773"/>
        <dbReference type="Rhea" id="RHEA-COMP:9661"/>
        <dbReference type="Rhea" id="RHEA-COMP:9679"/>
        <dbReference type="ChEBI" id="CHEBI:30616"/>
        <dbReference type="ChEBI" id="CHEBI:33019"/>
        <dbReference type="ChEBI" id="CHEBI:35235"/>
        <dbReference type="ChEBI" id="CHEBI:78442"/>
        <dbReference type="ChEBI" id="CHEBI:78517"/>
        <dbReference type="ChEBI" id="CHEBI:456215"/>
        <dbReference type="EC" id="6.1.1.16"/>
    </reaction>
</comment>
<dbReference type="GO" id="GO:0008270">
    <property type="term" value="F:zinc ion binding"/>
    <property type="evidence" value="ECO:0007669"/>
    <property type="project" value="UniProtKB-UniRule"/>
</dbReference>
<dbReference type="GO" id="GO:0005524">
    <property type="term" value="F:ATP binding"/>
    <property type="evidence" value="ECO:0007669"/>
    <property type="project" value="UniProtKB-UniRule"/>
</dbReference>
<dbReference type="SUPFAM" id="SSF52374">
    <property type="entry name" value="Nucleotidylyl transferase"/>
    <property type="match status" value="1"/>
</dbReference>
<keyword evidence="9 13" id="KW-0067">ATP-binding</keyword>
<evidence type="ECO:0000256" key="11">
    <source>
        <dbReference type="ARBA" id="ARBA00023146"/>
    </source>
</evidence>
<feature type="binding site" evidence="13">
    <location>
        <position position="29"/>
    </location>
    <ligand>
        <name>Zn(2+)</name>
        <dbReference type="ChEBI" id="CHEBI:29105"/>
    </ligand>
</feature>
<dbReference type="Proteomes" id="UP000535415">
    <property type="component" value="Unassembled WGS sequence"/>
</dbReference>
<keyword evidence="7 13" id="KW-0547">Nucleotide-binding</keyword>
<dbReference type="AlphaFoldDB" id="A0A7W9EYZ6"/>
<dbReference type="RefSeq" id="WP_183527189.1">
    <property type="nucleotide sequence ID" value="NZ_JACIJM010000003.1"/>
</dbReference>
<feature type="binding site" evidence="13">
    <location>
        <position position="244"/>
    </location>
    <ligand>
        <name>Zn(2+)</name>
        <dbReference type="ChEBI" id="CHEBI:29105"/>
    </ligand>
</feature>
<keyword evidence="6 13" id="KW-0479">Metal-binding</keyword>
<dbReference type="EC" id="6.1.1.16" evidence="13"/>
<dbReference type="PANTHER" id="PTHR10890:SF3">
    <property type="entry name" value="CYSTEINE--TRNA LIGASE, CYTOPLASMIC"/>
    <property type="match status" value="1"/>
</dbReference>
<evidence type="ECO:0000313" key="15">
    <source>
        <dbReference type="EMBL" id="MBB5721645.1"/>
    </source>
</evidence>
<keyword evidence="10 13" id="KW-0648">Protein biosynthesis</keyword>
<feature type="domain" description="Cysteinyl-tRNA synthetase class Ia DALR" evidence="14">
    <location>
        <begin position="353"/>
        <end position="407"/>
    </location>
</feature>
<sequence length="487" mass="54916">MTIKLHNTATRRKEDFVPINPDDVRMYVCGPTVYDRAHLGNARPVLVFDILYRLLRHEYGAEHVTYVRNFTDVDDKINARAAQSGRSIGEITAETTQWYLDDMAAIGALEPSIKGVDHQRAMPRATQWIAPMIAMIEDLIAKGHAYEAEGHALFAVESYTEYGALSGRSVDDMIAGARVEVAPYKRNPMDFVLWKPSTDDQPGWDSPWGRGRPGWHIECSAMAYELLGDRFDIHGGGNDLQFPHHENEIAQSKCAGHGFANYWLHNEMLQVEGKKMSKSLGNFFTVRDLLEQGVSGLVIRFVMLSTHYRKPMDWTAEKKENAETTLNKWATQSGLNLIDYQPERIKIEDADAEVVSALSDDLNTPLAIARLHVIFKEAKKDTSKFVAFAASLKLLGLLPKIVSQSNLSDLENAKRKEVQESHARAEVIIGEIIRLRNDAKQMKDYEKADRLRDQLLEAGVILTDTAQKGQMYKFEPDFDPAKLEGLL</sequence>
<dbReference type="PRINTS" id="PR00983">
    <property type="entry name" value="TRNASYNTHCYS"/>
</dbReference>
<dbReference type="SUPFAM" id="SSF47323">
    <property type="entry name" value="Anticodon-binding domain of a subclass of class I aminoacyl-tRNA synthetases"/>
    <property type="match status" value="1"/>
</dbReference>
<dbReference type="InterPro" id="IPR009080">
    <property type="entry name" value="tRNAsynth_Ia_anticodon-bd"/>
</dbReference>
<dbReference type="GO" id="GO:0006423">
    <property type="term" value="P:cysteinyl-tRNA aminoacylation"/>
    <property type="evidence" value="ECO:0007669"/>
    <property type="project" value="UniProtKB-UniRule"/>
</dbReference>
<dbReference type="InterPro" id="IPR024909">
    <property type="entry name" value="Cys-tRNA/MSH_ligase"/>
</dbReference>
<evidence type="ECO:0000256" key="3">
    <source>
        <dbReference type="ARBA" id="ARBA00011245"/>
    </source>
</evidence>
<dbReference type="Gene3D" id="1.20.120.1910">
    <property type="entry name" value="Cysteine-tRNA ligase, C-terminal anti-codon recognition domain"/>
    <property type="match status" value="1"/>
</dbReference>
<dbReference type="EMBL" id="JACIJM010000003">
    <property type="protein sequence ID" value="MBB5721645.1"/>
    <property type="molecule type" value="Genomic_DNA"/>
</dbReference>
<evidence type="ECO:0000256" key="7">
    <source>
        <dbReference type="ARBA" id="ARBA00022741"/>
    </source>
</evidence>
<feature type="short sequence motif" description="'KMSKS' region" evidence="13">
    <location>
        <begin position="275"/>
        <end position="279"/>
    </location>
</feature>
<comment type="cofactor">
    <cofactor evidence="13">
        <name>Zn(2+)</name>
        <dbReference type="ChEBI" id="CHEBI:29105"/>
    </cofactor>
    <text evidence="13">Binds 1 zinc ion per subunit.</text>
</comment>
<keyword evidence="4 13" id="KW-0963">Cytoplasm</keyword>
<evidence type="ECO:0000256" key="13">
    <source>
        <dbReference type="HAMAP-Rule" id="MF_00041"/>
    </source>
</evidence>
<evidence type="ECO:0000256" key="2">
    <source>
        <dbReference type="ARBA" id="ARBA00005594"/>
    </source>
</evidence>
<dbReference type="GO" id="GO:0005829">
    <property type="term" value="C:cytosol"/>
    <property type="evidence" value="ECO:0007669"/>
    <property type="project" value="TreeGrafter"/>
</dbReference>
<dbReference type="NCBIfam" id="TIGR00435">
    <property type="entry name" value="cysS"/>
    <property type="match status" value="1"/>
</dbReference>
<comment type="caution">
    <text evidence="15">The sequence shown here is derived from an EMBL/GenBank/DDBJ whole genome shotgun (WGS) entry which is preliminary data.</text>
</comment>
<evidence type="ECO:0000256" key="4">
    <source>
        <dbReference type="ARBA" id="ARBA00022490"/>
    </source>
</evidence>
<evidence type="ECO:0000256" key="9">
    <source>
        <dbReference type="ARBA" id="ARBA00022840"/>
    </source>
</evidence>
<evidence type="ECO:0000256" key="8">
    <source>
        <dbReference type="ARBA" id="ARBA00022833"/>
    </source>
</evidence>
<dbReference type="Gene3D" id="3.40.50.620">
    <property type="entry name" value="HUPs"/>
    <property type="match status" value="1"/>
</dbReference>
<proteinExistence type="inferred from homology"/>
<keyword evidence="8 13" id="KW-0862">Zinc</keyword>
<feature type="binding site" evidence="13">
    <location>
        <position position="248"/>
    </location>
    <ligand>
        <name>Zn(2+)</name>
        <dbReference type="ChEBI" id="CHEBI:29105"/>
    </ligand>
</feature>
<feature type="binding site" evidence="13">
    <location>
        <position position="278"/>
    </location>
    <ligand>
        <name>ATP</name>
        <dbReference type="ChEBI" id="CHEBI:30616"/>
    </ligand>
</feature>
<dbReference type="PANTHER" id="PTHR10890">
    <property type="entry name" value="CYSTEINYL-TRNA SYNTHETASE"/>
    <property type="match status" value="1"/>
</dbReference>
<evidence type="ECO:0000256" key="12">
    <source>
        <dbReference type="ARBA" id="ARBA00047398"/>
    </source>
</evidence>
<dbReference type="HAMAP" id="MF_00041">
    <property type="entry name" value="Cys_tRNA_synth"/>
    <property type="match status" value="1"/>
</dbReference>
<gene>
    <name evidence="13" type="primary">cysS</name>
    <name evidence="15" type="ORF">FHS72_001257</name>
</gene>
<feature type="short sequence motif" description="'HIGH' region" evidence="13">
    <location>
        <begin position="31"/>
        <end position="41"/>
    </location>
</feature>
<dbReference type="InterPro" id="IPR015803">
    <property type="entry name" value="Cys-tRNA-ligase"/>
</dbReference>
<evidence type="ECO:0000256" key="6">
    <source>
        <dbReference type="ARBA" id="ARBA00022723"/>
    </source>
</evidence>
<evidence type="ECO:0000256" key="10">
    <source>
        <dbReference type="ARBA" id="ARBA00022917"/>
    </source>
</evidence>
<evidence type="ECO:0000256" key="5">
    <source>
        <dbReference type="ARBA" id="ARBA00022598"/>
    </source>
</evidence>
<dbReference type="FunFam" id="3.40.50.620:FF:000068">
    <property type="entry name" value="Cysteine--tRNA ligase"/>
    <property type="match status" value="1"/>
</dbReference>
<organism evidence="15 16">
    <name type="scientific">Yoonia ponticola</name>
    <dbReference type="NCBI Taxonomy" id="1524255"/>
    <lineage>
        <taxon>Bacteria</taxon>
        <taxon>Pseudomonadati</taxon>
        <taxon>Pseudomonadota</taxon>
        <taxon>Alphaproteobacteria</taxon>
        <taxon>Rhodobacterales</taxon>
        <taxon>Paracoccaceae</taxon>
        <taxon>Yoonia</taxon>
    </lineage>
</organism>
<protein>
    <recommendedName>
        <fullName evidence="13">Cysteine--tRNA ligase</fullName>
        <ecNumber evidence="13">6.1.1.16</ecNumber>
    </recommendedName>
    <alternativeName>
        <fullName evidence="13">Cysteinyl-tRNA synthetase</fullName>
        <shortName evidence="13">CysRS</shortName>
    </alternativeName>
</protein>
<evidence type="ECO:0000313" key="16">
    <source>
        <dbReference type="Proteomes" id="UP000535415"/>
    </source>
</evidence>
<dbReference type="InterPro" id="IPR014729">
    <property type="entry name" value="Rossmann-like_a/b/a_fold"/>
</dbReference>
<dbReference type="SMART" id="SM00840">
    <property type="entry name" value="DALR_2"/>
    <property type="match status" value="1"/>
</dbReference>
<name>A0A7W9EYZ6_9RHOB</name>
<keyword evidence="5 13" id="KW-0436">Ligase</keyword>
<evidence type="ECO:0000259" key="14">
    <source>
        <dbReference type="SMART" id="SM00840"/>
    </source>
</evidence>
<keyword evidence="11 13" id="KW-0030">Aminoacyl-tRNA synthetase</keyword>